<reference evidence="2" key="2">
    <citation type="submission" date="2020-11" db="EMBL/GenBank/DDBJ databases">
        <authorList>
            <person name="McCartney M.A."/>
            <person name="Auch B."/>
            <person name="Kono T."/>
            <person name="Mallez S."/>
            <person name="Becker A."/>
            <person name="Gohl D.M."/>
            <person name="Silverstein K.A.T."/>
            <person name="Koren S."/>
            <person name="Bechman K.B."/>
            <person name="Herman A."/>
            <person name="Abrahante J.E."/>
            <person name="Garbe J."/>
        </authorList>
    </citation>
    <scope>NUCLEOTIDE SEQUENCE</scope>
    <source>
        <strain evidence="2">Duluth1</strain>
        <tissue evidence="2">Whole animal</tissue>
    </source>
</reference>
<feature type="compositionally biased region" description="Basic residues" evidence="1">
    <location>
        <begin position="8"/>
        <end position="26"/>
    </location>
</feature>
<dbReference type="Proteomes" id="UP000828390">
    <property type="component" value="Unassembled WGS sequence"/>
</dbReference>
<proteinExistence type="predicted"/>
<name>A0A9D4DB18_DREPO</name>
<evidence type="ECO:0000313" key="2">
    <source>
        <dbReference type="EMBL" id="KAH3741902.1"/>
    </source>
</evidence>
<sequence>MLAACSSLHRRMSGSTRRSRSMRSSRHQPLPVGSRFSRSSRDNTPADRKWTSDIVQMINRQVWRASTRRPRKHA</sequence>
<gene>
    <name evidence="2" type="ORF">DPMN_048632</name>
</gene>
<dbReference type="AlphaFoldDB" id="A0A9D4DB18"/>
<comment type="caution">
    <text evidence="2">The sequence shown here is derived from an EMBL/GenBank/DDBJ whole genome shotgun (WGS) entry which is preliminary data.</text>
</comment>
<feature type="region of interest" description="Disordered" evidence="1">
    <location>
        <begin position="1"/>
        <end position="53"/>
    </location>
</feature>
<accession>A0A9D4DB18</accession>
<evidence type="ECO:0000256" key="1">
    <source>
        <dbReference type="SAM" id="MobiDB-lite"/>
    </source>
</evidence>
<reference evidence="2" key="1">
    <citation type="journal article" date="2019" name="bioRxiv">
        <title>The Genome of the Zebra Mussel, Dreissena polymorpha: A Resource for Invasive Species Research.</title>
        <authorList>
            <person name="McCartney M.A."/>
            <person name="Auch B."/>
            <person name="Kono T."/>
            <person name="Mallez S."/>
            <person name="Zhang Y."/>
            <person name="Obille A."/>
            <person name="Becker A."/>
            <person name="Abrahante J.E."/>
            <person name="Garbe J."/>
            <person name="Badalamenti J.P."/>
            <person name="Herman A."/>
            <person name="Mangelson H."/>
            <person name="Liachko I."/>
            <person name="Sullivan S."/>
            <person name="Sone E.D."/>
            <person name="Koren S."/>
            <person name="Silverstein K.A.T."/>
            <person name="Beckman K.B."/>
            <person name="Gohl D.M."/>
        </authorList>
    </citation>
    <scope>NUCLEOTIDE SEQUENCE</scope>
    <source>
        <strain evidence="2">Duluth1</strain>
        <tissue evidence="2">Whole animal</tissue>
    </source>
</reference>
<dbReference type="EMBL" id="JAIWYP010000011">
    <property type="protein sequence ID" value="KAH3741902.1"/>
    <property type="molecule type" value="Genomic_DNA"/>
</dbReference>
<feature type="compositionally biased region" description="Basic and acidic residues" evidence="1">
    <location>
        <begin position="39"/>
        <end position="51"/>
    </location>
</feature>
<protein>
    <submittedName>
        <fullName evidence="2">Uncharacterized protein</fullName>
    </submittedName>
</protein>
<organism evidence="2 3">
    <name type="scientific">Dreissena polymorpha</name>
    <name type="common">Zebra mussel</name>
    <name type="synonym">Mytilus polymorpha</name>
    <dbReference type="NCBI Taxonomy" id="45954"/>
    <lineage>
        <taxon>Eukaryota</taxon>
        <taxon>Metazoa</taxon>
        <taxon>Spiralia</taxon>
        <taxon>Lophotrochozoa</taxon>
        <taxon>Mollusca</taxon>
        <taxon>Bivalvia</taxon>
        <taxon>Autobranchia</taxon>
        <taxon>Heteroconchia</taxon>
        <taxon>Euheterodonta</taxon>
        <taxon>Imparidentia</taxon>
        <taxon>Neoheterodontei</taxon>
        <taxon>Myida</taxon>
        <taxon>Dreissenoidea</taxon>
        <taxon>Dreissenidae</taxon>
        <taxon>Dreissena</taxon>
    </lineage>
</organism>
<evidence type="ECO:0000313" key="3">
    <source>
        <dbReference type="Proteomes" id="UP000828390"/>
    </source>
</evidence>
<keyword evidence="3" id="KW-1185">Reference proteome</keyword>